<evidence type="ECO:0000259" key="2">
    <source>
        <dbReference type="PROSITE" id="PS50006"/>
    </source>
</evidence>
<organism evidence="3 4">
    <name type="scientific">Paenibacillus barcinonensis</name>
    <dbReference type="NCBI Taxonomy" id="198119"/>
    <lineage>
        <taxon>Bacteria</taxon>
        <taxon>Bacillati</taxon>
        <taxon>Bacillota</taxon>
        <taxon>Bacilli</taxon>
        <taxon>Bacillales</taxon>
        <taxon>Paenibacillaceae</taxon>
        <taxon>Paenibacillus</taxon>
    </lineage>
</organism>
<dbReference type="InterPro" id="IPR045962">
    <property type="entry name" value="DUF6382"/>
</dbReference>
<dbReference type="SUPFAM" id="SSF49879">
    <property type="entry name" value="SMAD/FHA domain"/>
    <property type="match status" value="1"/>
</dbReference>
<dbReference type="Proteomes" id="UP000247790">
    <property type="component" value="Unassembled WGS sequence"/>
</dbReference>
<dbReference type="CDD" id="cd00060">
    <property type="entry name" value="FHA"/>
    <property type="match status" value="1"/>
</dbReference>
<feature type="region of interest" description="Disordered" evidence="1">
    <location>
        <begin position="455"/>
        <end position="476"/>
    </location>
</feature>
<evidence type="ECO:0000256" key="1">
    <source>
        <dbReference type="SAM" id="MobiDB-lite"/>
    </source>
</evidence>
<reference evidence="3 4" key="1">
    <citation type="submission" date="2018-06" db="EMBL/GenBank/DDBJ databases">
        <title>Genomic Encyclopedia of Type Strains, Phase III (KMG-III): the genomes of soil and plant-associated and newly described type strains.</title>
        <authorList>
            <person name="Whitman W."/>
        </authorList>
    </citation>
    <scope>NUCLEOTIDE SEQUENCE [LARGE SCALE GENOMIC DNA]</scope>
    <source>
        <strain evidence="3 4">CECT 7022</strain>
    </source>
</reference>
<dbReference type="Pfam" id="PF00498">
    <property type="entry name" value="FHA"/>
    <property type="match status" value="1"/>
</dbReference>
<accession>A0A2V4VH27</accession>
<evidence type="ECO:0000313" key="3">
    <source>
        <dbReference type="EMBL" id="PYE45492.1"/>
    </source>
</evidence>
<dbReference type="EMBL" id="QJSW01000019">
    <property type="protein sequence ID" value="PYE45492.1"/>
    <property type="molecule type" value="Genomic_DNA"/>
</dbReference>
<dbReference type="InterPro" id="IPR008984">
    <property type="entry name" value="SMAD_FHA_dom_sf"/>
</dbReference>
<feature type="region of interest" description="Disordered" evidence="1">
    <location>
        <begin position="281"/>
        <end position="301"/>
    </location>
</feature>
<dbReference type="OrthoDB" id="9783862at2"/>
<dbReference type="Gene3D" id="2.60.200.20">
    <property type="match status" value="1"/>
</dbReference>
<gene>
    <name evidence="3" type="ORF">DFQ00_11939</name>
</gene>
<dbReference type="SMART" id="SM00240">
    <property type="entry name" value="FHA"/>
    <property type="match status" value="1"/>
</dbReference>
<protein>
    <submittedName>
        <fullName evidence="3">FHA domain-containing protein</fullName>
    </submittedName>
</protein>
<dbReference type="Pfam" id="PF19909">
    <property type="entry name" value="DUF6382"/>
    <property type="match status" value="1"/>
</dbReference>
<dbReference type="InterPro" id="IPR000253">
    <property type="entry name" value="FHA_dom"/>
</dbReference>
<feature type="domain" description="FHA" evidence="2">
    <location>
        <begin position="535"/>
        <end position="586"/>
    </location>
</feature>
<evidence type="ECO:0000313" key="4">
    <source>
        <dbReference type="Proteomes" id="UP000247790"/>
    </source>
</evidence>
<comment type="caution">
    <text evidence="3">The sequence shown here is derived from an EMBL/GenBank/DDBJ whole genome shotgun (WGS) entry which is preliminary data.</text>
</comment>
<name>A0A2V4VH27_PAEBA</name>
<dbReference type="AlphaFoldDB" id="A0A2V4VH27"/>
<proteinExistence type="predicted"/>
<dbReference type="PROSITE" id="PS50006">
    <property type="entry name" value="FHA_DOMAIN"/>
    <property type="match status" value="1"/>
</dbReference>
<sequence length="613" mass="68287">MYGLTRDFVRNGGAFMTLQKENGLHIHELSRVQLGMLTSNRIPRILPMHTREIDQNVTLQYDISGYKMLSQMLRSGQIALPVLYNLLFQLVDALEECRQYMLEPQNVWLHEEYIFIQGSVEQGELGLIYVPMTDARQEEHTPLLFRDLVIRLMAYVQELQGEGIQRVLQLCDSERWNIRQLRELLLELCTGSTIYPGVGGAGLMESGNEPSFVLNKSDAWESPVQRQPSFKVNEEAIEGENLRSKSFLHRRVAEHPYSDNSISISNDRKAKPLASQMQYPSLAGEEQEDPKEKQSGSTSGSSRTTYIWLVCMVSIALVWRFIYMEQPGRNEMLLSTSLSVGLAAAACWMWKRKAGSRSESSDPRPFLITALSRRKNKQPRNEDGMYQENWRWNAPEKSGEAANLHQELSSAISEKEASTFSRSSNVHAGVKTMMTADIPAAHSLHTLSVQEHNARTGTGTGTSAHTSKGENVYSSLDDTSELSGKAVAAEATVNLQQLAALGAGRKSADVPVYYLERTSQEGVHSERVDVRGTSFVIGRAADMVQCVDNATGVSRAHVELSRSPSGGYVIKDLGSVNGTMLQGNLMAPYKEYPLADGDTFILAESVYVYRVAE</sequence>